<name>B3RMM6_TRIAD</name>
<dbReference type="EMDB" id="EMD-36733"/>
<dbReference type="Proteomes" id="UP000009022">
    <property type="component" value="Unassembled WGS sequence"/>
</dbReference>
<feature type="disulfide bond" evidence="7">
    <location>
        <position position="46"/>
    </location>
</feature>
<dbReference type="KEGG" id="tad:TRIADDRAFT_52857"/>
<accession>B3RMM6</accession>
<proteinExistence type="evidence at protein level"/>
<evidence type="ECO:0000313" key="6">
    <source>
        <dbReference type="Proteomes" id="UP000009022"/>
    </source>
</evidence>
<reference evidence="7 8" key="2">
    <citation type="journal article" date="2024" name="Science">
        <title>Cleavage-independent activation of ancient eukaryotic gasdermins and structural mechanisms.</title>
        <authorList>
            <person name="Li Y."/>
            <person name="Hou Y."/>
            <person name="Sun Q."/>
            <person name="Zeng H."/>
            <person name="Meng F."/>
            <person name="Tian X."/>
            <person name="He Q."/>
            <person name="Shao F."/>
            <person name="Ding J."/>
        </authorList>
    </citation>
    <scope>X-RAY CRYSTALLOGRAPHY (1.86 ANGSTROMS) OF 1-239</scope>
    <scope>DISULFIDE BONDS</scope>
</reference>
<dbReference type="PhylomeDB" id="B3RMM6"/>
<evidence type="ECO:0000256" key="3">
    <source>
        <dbReference type="ARBA" id="ARBA00023136"/>
    </source>
</evidence>
<dbReference type="GeneID" id="6750927"/>
<dbReference type="GO" id="GO:0012501">
    <property type="term" value="P:programmed cell death"/>
    <property type="evidence" value="ECO:0007669"/>
    <property type="project" value="InterPro"/>
</dbReference>
<protein>
    <recommendedName>
        <fullName evidence="4">Gasdermin pore forming domain-containing protein</fullName>
    </recommendedName>
</protein>
<keyword evidence="7 8" id="KW-0002">3D-structure</keyword>
<keyword evidence="3" id="KW-0472">Membrane</keyword>
<dbReference type="InParanoid" id="B3RMM6"/>
<dbReference type="OMA" id="IMNDVGF"/>
<gene>
    <name evidence="5" type="ORF">TRIADDRAFT_52857</name>
</gene>
<dbReference type="STRING" id="10228.B3RMM6"/>
<dbReference type="HOGENOM" id="CLU_1112561_0_0_1"/>
<feature type="disulfide bond" evidence="7">
    <location>
        <begin position="47"/>
        <end position="157"/>
    </location>
</feature>
<keyword evidence="6" id="KW-1185">Reference proteome</keyword>
<dbReference type="AlphaFoldDB" id="B3RMM6"/>
<dbReference type="CTD" id="6750927"/>
<dbReference type="SMR" id="B3RMM6"/>
<comment type="similarity">
    <text evidence="2">Belongs to the gasdermin family.</text>
</comment>
<evidence type="ECO:0000256" key="2">
    <source>
        <dbReference type="ARBA" id="ARBA00009279"/>
    </source>
</evidence>
<evidence type="ECO:0000256" key="1">
    <source>
        <dbReference type="ARBA" id="ARBA00004308"/>
    </source>
</evidence>
<sequence length="250" mass="26782">MFAVAVNEFIRSAGQDSLCGVPDINSSGDFMPLHIIVKEVPKVLPCCRRPKIKRTPYTLNDILDEPCPNQLKSSDLVTFTEPLVSNVKASSSIGLQILKHFDSGAKGSKNFITSASLGTVVKAETIDITKVLAKVRTAKAKVENDLVSRVMKTKRLCLGLVVETACVAAAGKLTEADNWEISGHTNANIGEAVVTATAELDKNLSRKIEIPPGTALAYSFMDLEILEDRSLRVSSSAGAMFDSGKAESTV</sequence>
<evidence type="ECO:0000313" key="5">
    <source>
        <dbReference type="EMBL" id="EDV27300.1"/>
    </source>
</evidence>
<evidence type="ECO:0000259" key="4">
    <source>
        <dbReference type="Pfam" id="PF04598"/>
    </source>
</evidence>
<dbReference type="PANTHER" id="PTHR15207:SF3">
    <property type="entry name" value="DEAFNESS, AUTOSOMAL DOMINANT 5-RELATED"/>
    <property type="match status" value="1"/>
</dbReference>
<dbReference type="InterPro" id="IPR042377">
    <property type="entry name" value="GSDME"/>
</dbReference>
<dbReference type="Pfam" id="PF04598">
    <property type="entry name" value="Gasdermin"/>
    <property type="match status" value="1"/>
</dbReference>
<dbReference type="PANTHER" id="PTHR15207">
    <property type="entry name" value="NONSYNDROMIC HEARING IMPAIRMENT PROTEIN"/>
    <property type="match status" value="1"/>
</dbReference>
<feature type="domain" description="Gasdermin pore forming" evidence="4">
    <location>
        <begin position="1"/>
        <end position="233"/>
    </location>
</feature>
<dbReference type="PDB" id="8JYW">
    <property type="method" value="EM"/>
    <property type="resolution" value="3.30 A"/>
    <property type="chains" value="A/AA/AB/AC/B/BA/BB/BC/C/CA/CB/CC/D/DA/DB/DC/E/EA/EB/EC/F/FA/FB/FC/G/GA/GB/GC/H/HA=1-250"/>
</dbReference>
<dbReference type="EMBL" id="DS985242">
    <property type="protein sequence ID" value="EDV27300.1"/>
    <property type="molecule type" value="Genomic_DNA"/>
</dbReference>
<organism evidence="5 6">
    <name type="scientific">Trichoplax adhaerens</name>
    <name type="common">Trichoplax reptans</name>
    <dbReference type="NCBI Taxonomy" id="10228"/>
    <lineage>
        <taxon>Eukaryota</taxon>
        <taxon>Metazoa</taxon>
        <taxon>Placozoa</taxon>
        <taxon>Uniplacotomia</taxon>
        <taxon>Trichoplacea</taxon>
        <taxon>Trichoplacidae</taxon>
        <taxon>Trichoplax</taxon>
    </lineage>
</organism>
<dbReference type="RefSeq" id="XP_002109134.1">
    <property type="nucleotide sequence ID" value="XM_002109098.1"/>
</dbReference>
<dbReference type="InterPro" id="IPR040460">
    <property type="entry name" value="Gasdermin_pore"/>
</dbReference>
<dbReference type="EMDB" id="EMD-36732"/>
<evidence type="ECO:0007829" key="8">
    <source>
        <dbReference type="PDB" id="8JYW"/>
    </source>
</evidence>
<dbReference type="OrthoDB" id="8815334at2759"/>
<comment type="subcellular location">
    <subcellularLocation>
        <location evidence="1">Endomembrane system</location>
    </subcellularLocation>
</comment>
<evidence type="ECO:0007829" key="7">
    <source>
        <dbReference type="PDB" id="8JYV"/>
    </source>
</evidence>
<dbReference type="GO" id="GO:0012505">
    <property type="term" value="C:endomembrane system"/>
    <property type="evidence" value="ECO:0007669"/>
    <property type="project" value="UniProtKB-SubCell"/>
</dbReference>
<dbReference type="PDB" id="8JYV">
    <property type="method" value="X-ray"/>
    <property type="resolution" value="1.86 A"/>
    <property type="chains" value="A=1-239"/>
</dbReference>
<reference evidence="5 6" key="1">
    <citation type="journal article" date="2008" name="Nature">
        <title>The Trichoplax genome and the nature of placozoans.</title>
        <authorList>
            <person name="Srivastava M."/>
            <person name="Begovic E."/>
            <person name="Chapman J."/>
            <person name="Putnam N.H."/>
            <person name="Hellsten U."/>
            <person name="Kawashima T."/>
            <person name="Kuo A."/>
            <person name="Mitros T."/>
            <person name="Salamov A."/>
            <person name="Carpenter M.L."/>
            <person name="Signorovitch A.Y."/>
            <person name="Moreno M.A."/>
            <person name="Kamm K."/>
            <person name="Grimwood J."/>
            <person name="Schmutz J."/>
            <person name="Shapiro H."/>
            <person name="Grigoriev I.V."/>
            <person name="Buss L.W."/>
            <person name="Schierwater B."/>
            <person name="Dellaporta S.L."/>
            <person name="Rokhsar D.S."/>
        </authorList>
    </citation>
    <scope>NUCLEOTIDE SEQUENCE [LARGE SCALE GENOMIC DNA]</scope>
    <source>
        <strain evidence="5 6">Grell-BS-1999</strain>
    </source>
</reference>